<comment type="caution">
    <text evidence="1">The sequence shown here is derived from an EMBL/GenBank/DDBJ whole genome shotgun (WGS) entry which is preliminary data.</text>
</comment>
<gene>
    <name evidence="1" type="ORF">F5876DRAFT_90502</name>
</gene>
<keyword evidence="2" id="KW-1185">Reference proteome</keyword>
<reference evidence="1" key="1">
    <citation type="submission" date="2022-09" db="EMBL/GenBank/DDBJ databases">
        <title>A Global Phylogenomic Analysis of the Shiitake Genus Lentinula.</title>
        <authorList>
            <consortium name="DOE Joint Genome Institute"/>
            <person name="Sierra-Patev S."/>
            <person name="Min B."/>
            <person name="Naranjo-Ortiz M."/>
            <person name="Looney B."/>
            <person name="Konkel Z."/>
            <person name="Slot J.C."/>
            <person name="Sakamoto Y."/>
            <person name="Steenwyk J.L."/>
            <person name="Rokas A."/>
            <person name="Carro J."/>
            <person name="Camarero S."/>
            <person name="Ferreira P."/>
            <person name="Molpeceres G."/>
            <person name="Ruiz-Duenas F.J."/>
            <person name="Serrano A."/>
            <person name="Henrissat B."/>
            <person name="Drula E."/>
            <person name="Hughes K.W."/>
            <person name="Mata J.L."/>
            <person name="Ishikawa N.K."/>
            <person name="Vargas-Isla R."/>
            <person name="Ushijima S."/>
            <person name="Smith C.A."/>
            <person name="Ahrendt S."/>
            <person name="Andreopoulos W."/>
            <person name="He G."/>
            <person name="Labutti K."/>
            <person name="Lipzen A."/>
            <person name="Ng V."/>
            <person name="Riley R."/>
            <person name="Sandor L."/>
            <person name="Barry K."/>
            <person name="Martinez A.T."/>
            <person name="Xiao Y."/>
            <person name="Gibbons J.G."/>
            <person name="Terashima K."/>
            <person name="Grigoriev I.V."/>
            <person name="Hibbett D.S."/>
        </authorList>
    </citation>
    <scope>NUCLEOTIDE SEQUENCE</scope>
    <source>
        <strain evidence="1">TMI1499</strain>
    </source>
</reference>
<proteinExistence type="predicted"/>
<dbReference type="Proteomes" id="UP001163835">
    <property type="component" value="Unassembled WGS sequence"/>
</dbReference>
<evidence type="ECO:0000313" key="2">
    <source>
        <dbReference type="Proteomes" id="UP001163835"/>
    </source>
</evidence>
<organism evidence="1 2">
    <name type="scientific">Lentinula aff. lateritia</name>
    <dbReference type="NCBI Taxonomy" id="2804960"/>
    <lineage>
        <taxon>Eukaryota</taxon>
        <taxon>Fungi</taxon>
        <taxon>Dikarya</taxon>
        <taxon>Basidiomycota</taxon>
        <taxon>Agaricomycotina</taxon>
        <taxon>Agaricomycetes</taxon>
        <taxon>Agaricomycetidae</taxon>
        <taxon>Agaricales</taxon>
        <taxon>Marasmiineae</taxon>
        <taxon>Omphalotaceae</taxon>
        <taxon>Lentinula</taxon>
    </lineage>
</organism>
<dbReference type="EMBL" id="MU795293">
    <property type="protein sequence ID" value="KAJ3807572.1"/>
    <property type="molecule type" value="Genomic_DNA"/>
</dbReference>
<accession>A0ACC1TS70</accession>
<name>A0ACC1TS70_9AGAR</name>
<protein>
    <submittedName>
        <fullName evidence="1">NAD-binding protein</fullName>
    </submittedName>
</protein>
<evidence type="ECO:0000313" key="1">
    <source>
        <dbReference type="EMBL" id="KAJ3807572.1"/>
    </source>
</evidence>
<sequence length="262" mass="28453">MIFKSPPRGATRVALITGAAQGIGKAIALRLASDGYKIALNDVDSKRNQLGGLTDEIERNHGRETKERDVQDMVEAVSQRLGSLDVMVANAGILRQVPFTRYEPPLNSSLLAAEKQWDDVLRINTKGVFFCYKYAAKQWSRKAGLEGESSERRHLLGSLTYIGAYAASKFAIRGLTQVAALELGHHGITVNAYAPGAIKTPLLASAIDLSTIPTGEDFLNRLPPFSTVGKPEDVANLVSFLAFHESGYITGEPYLTHLRGAE</sequence>